<evidence type="ECO:0000313" key="2">
    <source>
        <dbReference type="EMBL" id="NYD71711.1"/>
    </source>
</evidence>
<reference evidence="2 3" key="1">
    <citation type="submission" date="2020-07" db="EMBL/GenBank/DDBJ databases">
        <title>Sequencing the genomes of 1000 actinobacteria strains.</title>
        <authorList>
            <person name="Klenk H.-P."/>
        </authorList>
    </citation>
    <scope>NUCLEOTIDE SEQUENCE [LARGE SCALE GENOMIC DNA]</scope>
    <source>
        <strain evidence="2 3">DSM 26474</strain>
    </source>
</reference>
<feature type="transmembrane region" description="Helical" evidence="1">
    <location>
        <begin position="487"/>
        <end position="510"/>
    </location>
</feature>
<feature type="transmembrane region" description="Helical" evidence="1">
    <location>
        <begin position="459"/>
        <end position="481"/>
    </location>
</feature>
<dbReference type="EMBL" id="JACCBM010000001">
    <property type="protein sequence ID" value="NYD71711.1"/>
    <property type="molecule type" value="Genomic_DNA"/>
</dbReference>
<feature type="transmembrane region" description="Helical" evidence="1">
    <location>
        <begin position="379"/>
        <end position="400"/>
    </location>
</feature>
<keyword evidence="1" id="KW-0812">Transmembrane</keyword>
<feature type="transmembrane region" description="Helical" evidence="1">
    <location>
        <begin position="133"/>
        <end position="152"/>
    </location>
</feature>
<protein>
    <submittedName>
        <fullName evidence="2">ABC-2 type transport system permease protein</fullName>
    </submittedName>
</protein>
<accession>A0A852SSB6</accession>
<dbReference type="Proteomes" id="UP000549913">
    <property type="component" value="Unassembled WGS sequence"/>
</dbReference>
<feature type="transmembrane region" description="Helical" evidence="1">
    <location>
        <begin position="21"/>
        <end position="46"/>
    </location>
</feature>
<keyword evidence="3" id="KW-1185">Reference proteome</keyword>
<evidence type="ECO:0000313" key="3">
    <source>
        <dbReference type="Proteomes" id="UP000549913"/>
    </source>
</evidence>
<sequence>MVAEFLRLRLRLLGNAGRRPASQLVGVLIGLAYAAVMTIALVAGLVTLRDADPELARTIVVISGSVVVAAFWLVPVVFGLTDRLDPRSFALFGVTDGRLAIGLLVAAFLGVPALVVTIVGLATAITWSQSPGSTLLAIVSGLIGAITCVLGARISISLGSFAFTSRRAREVGAVVGVLAVVVLVPGLLLLMITSWGGNASAGDGVLPALAGALGWTPLGAAWAVPADAVNGQWVYAVLKLLIAVATVGLLWLAWRGLVGLMLVSPGTRDDETRDEAGLGWFGRTPSTPTGAIAARVLTYWARDPRYFAQLVIVPAPAVLAVLVFAFVGVPIEYLALLPLPMMCVFLGWVVHNDTAFDNTAVWLHLVAGKVGLADRIGRMIPIVLIAVPLIGIGSFLSVLFADDLDALPAVLGVCTCLVLTGLGLGSIFSARFPYAATRPGDSAFTQPQSTGPTSVLAQLFSLFGTIALSTPALVYGVLGVFVDPMYLWVSLWTGLGVGVVVLVVGVIAGARIFDRRGPEILAAAQRN</sequence>
<dbReference type="RefSeq" id="WP_179548600.1">
    <property type="nucleotide sequence ID" value="NZ_BSEW01000002.1"/>
</dbReference>
<keyword evidence="1" id="KW-1133">Transmembrane helix</keyword>
<gene>
    <name evidence="2" type="ORF">BJ984_002869</name>
</gene>
<dbReference type="AlphaFoldDB" id="A0A852SSB6"/>
<feature type="transmembrane region" description="Helical" evidence="1">
    <location>
        <begin position="58"/>
        <end position="80"/>
    </location>
</feature>
<feature type="transmembrane region" description="Helical" evidence="1">
    <location>
        <begin position="173"/>
        <end position="192"/>
    </location>
</feature>
<organism evidence="2 3">
    <name type="scientific">Herbiconiux flava</name>
    <dbReference type="NCBI Taxonomy" id="881268"/>
    <lineage>
        <taxon>Bacteria</taxon>
        <taxon>Bacillati</taxon>
        <taxon>Actinomycetota</taxon>
        <taxon>Actinomycetes</taxon>
        <taxon>Micrococcales</taxon>
        <taxon>Microbacteriaceae</taxon>
        <taxon>Herbiconiux</taxon>
    </lineage>
</organism>
<feature type="transmembrane region" description="Helical" evidence="1">
    <location>
        <begin position="204"/>
        <end position="224"/>
    </location>
</feature>
<feature type="transmembrane region" description="Helical" evidence="1">
    <location>
        <begin position="306"/>
        <end position="326"/>
    </location>
</feature>
<feature type="transmembrane region" description="Helical" evidence="1">
    <location>
        <begin position="236"/>
        <end position="254"/>
    </location>
</feature>
<proteinExistence type="predicted"/>
<feature type="transmembrane region" description="Helical" evidence="1">
    <location>
        <begin position="333"/>
        <end position="350"/>
    </location>
</feature>
<feature type="transmembrane region" description="Helical" evidence="1">
    <location>
        <begin position="101"/>
        <end position="127"/>
    </location>
</feature>
<name>A0A852SSB6_9MICO</name>
<feature type="transmembrane region" description="Helical" evidence="1">
    <location>
        <begin position="406"/>
        <end position="428"/>
    </location>
</feature>
<comment type="caution">
    <text evidence="2">The sequence shown here is derived from an EMBL/GenBank/DDBJ whole genome shotgun (WGS) entry which is preliminary data.</text>
</comment>
<keyword evidence="1" id="KW-0472">Membrane</keyword>
<evidence type="ECO:0000256" key="1">
    <source>
        <dbReference type="SAM" id="Phobius"/>
    </source>
</evidence>